<evidence type="ECO:0000256" key="1">
    <source>
        <dbReference type="SAM" id="Phobius"/>
    </source>
</evidence>
<sequence>MKALLITALISFLCSIVFRLMHWPGVALLILLALMCVLTFSLINSFVKKSVWKISIFGGWVLAAWTIYIVFRSFYWYCGPRIFGINSMFLFNSILTIIYLITQSKQLSKTVLTLSVLGLLLHFTPSYKICYFFDLNEVINKEFNKVNFSSWDKYSWFLYIRGEKEEALKANQKAIDAYTYNDTGVSNYRLRVDDEILTQLENHKRGIINDTWEDSYIRMF</sequence>
<organism evidence="2 3">
    <name type="scientific">Lishizhenia tianjinensis</name>
    <dbReference type="NCBI Taxonomy" id="477690"/>
    <lineage>
        <taxon>Bacteria</taxon>
        <taxon>Pseudomonadati</taxon>
        <taxon>Bacteroidota</taxon>
        <taxon>Flavobacteriia</taxon>
        <taxon>Flavobacteriales</taxon>
        <taxon>Crocinitomicaceae</taxon>
        <taxon>Lishizhenia</taxon>
    </lineage>
</organism>
<feature type="transmembrane region" description="Helical" evidence="1">
    <location>
        <begin position="54"/>
        <end position="76"/>
    </location>
</feature>
<dbReference type="STRING" id="477690.SAMN05216474_0637"/>
<evidence type="ECO:0000313" key="3">
    <source>
        <dbReference type="Proteomes" id="UP000236454"/>
    </source>
</evidence>
<feature type="transmembrane region" description="Helical" evidence="1">
    <location>
        <begin position="29"/>
        <end position="47"/>
    </location>
</feature>
<feature type="transmembrane region" description="Helical" evidence="1">
    <location>
        <begin position="82"/>
        <end position="101"/>
    </location>
</feature>
<dbReference type="OrthoDB" id="263673at2"/>
<accession>A0A1I6Y3K8</accession>
<keyword evidence="1" id="KW-1133">Transmembrane helix</keyword>
<dbReference type="Proteomes" id="UP000236454">
    <property type="component" value="Unassembled WGS sequence"/>
</dbReference>
<dbReference type="AlphaFoldDB" id="A0A1I6Y3K8"/>
<proteinExistence type="predicted"/>
<reference evidence="2 3" key="1">
    <citation type="submission" date="2016-10" db="EMBL/GenBank/DDBJ databases">
        <authorList>
            <person name="de Groot N.N."/>
        </authorList>
    </citation>
    <scope>NUCLEOTIDE SEQUENCE [LARGE SCALE GENOMIC DNA]</scope>
    <source>
        <strain evidence="2 3">CGMCC 1.7005</strain>
    </source>
</reference>
<gene>
    <name evidence="2" type="ORF">SAMN05216474_0637</name>
</gene>
<dbReference type="RefSeq" id="WP_139230227.1">
    <property type="nucleotide sequence ID" value="NZ_FPAS01000001.1"/>
</dbReference>
<keyword evidence="1" id="KW-0472">Membrane</keyword>
<dbReference type="EMBL" id="FPAS01000001">
    <property type="protein sequence ID" value="SFT45078.1"/>
    <property type="molecule type" value="Genomic_DNA"/>
</dbReference>
<keyword evidence="1" id="KW-0812">Transmembrane</keyword>
<name>A0A1I6Y3K8_9FLAO</name>
<protein>
    <submittedName>
        <fullName evidence="2">Uncharacterized protein</fullName>
    </submittedName>
</protein>
<evidence type="ECO:0000313" key="2">
    <source>
        <dbReference type="EMBL" id="SFT45078.1"/>
    </source>
</evidence>
<keyword evidence="3" id="KW-1185">Reference proteome</keyword>